<evidence type="ECO:0000313" key="3">
    <source>
        <dbReference type="Proteomes" id="UP001054252"/>
    </source>
</evidence>
<dbReference type="PANTHER" id="PTHR31672">
    <property type="entry name" value="BNACNNG10540D PROTEIN"/>
    <property type="match status" value="1"/>
</dbReference>
<dbReference type="InterPro" id="IPR001810">
    <property type="entry name" value="F-box_dom"/>
</dbReference>
<dbReference type="NCBIfam" id="TIGR01640">
    <property type="entry name" value="F_box_assoc_1"/>
    <property type="match status" value="1"/>
</dbReference>
<keyword evidence="3" id="KW-1185">Reference proteome</keyword>
<dbReference type="SUPFAM" id="SSF81383">
    <property type="entry name" value="F-box domain"/>
    <property type="match status" value="1"/>
</dbReference>
<dbReference type="SMART" id="SM00256">
    <property type="entry name" value="FBOX"/>
    <property type="match status" value="1"/>
</dbReference>
<dbReference type="CDD" id="cd22157">
    <property type="entry name" value="F-box_AtFBW1-like"/>
    <property type="match status" value="1"/>
</dbReference>
<dbReference type="Pfam" id="PF00646">
    <property type="entry name" value="F-box"/>
    <property type="match status" value="1"/>
</dbReference>
<dbReference type="Gene3D" id="1.20.1280.50">
    <property type="match status" value="1"/>
</dbReference>
<gene>
    <name evidence="2" type="ORF">SLEP1_g43630</name>
</gene>
<dbReference type="InterPro" id="IPR036047">
    <property type="entry name" value="F-box-like_dom_sf"/>
</dbReference>
<reference evidence="2 3" key="1">
    <citation type="journal article" date="2021" name="Commun. Biol.">
        <title>The genome of Shorea leprosula (Dipterocarpaceae) highlights the ecological relevance of drought in aseasonal tropical rainforests.</title>
        <authorList>
            <person name="Ng K.K.S."/>
            <person name="Kobayashi M.J."/>
            <person name="Fawcett J.A."/>
            <person name="Hatakeyama M."/>
            <person name="Paape T."/>
            <person name="Ng C.H."/>
            <person name="Ang C.C."/>
            <person name="Tnah L.H."/>
            <person name="Lee C.T."/>
            <person name="Nishiyama T."/>
            <person name="Sese J."/>
            <person name="O'Brien M.J."/>
            <person name="Copetti D."/>
            <person name="Mohd Noor M.I."/>
            <person name="Ong R.C."/>
            <person name="Putra M."/>
            <person name="Sireger I.Z."/>
            <person name="Indrioko S."/>
            <person name="Kosugi Y."/>
            <person name="Izuno A."/>
            <person name="Isagi Y."/>
            <person name="Lee S.L."/>
            <person name="Shimizu K.K."/>
        </authorList>
    </citation>
    <scope>NUCLEOTIDE SEQUENCE [LARGE SCALE GENOMIC DNA]</scope>
    <source>
        <strain evidence="2">214</strain>
    </source>
</reference>
<evidence type="ECO:0000259" key="1">
    <source>
        <dbReference type="SMART" id="SM00256"/>
    </source>
</evidence>
<sequence length="397" mass="45250">MARVYPQQPQIFCKKKRPPFLPVVPEEIIFESILTRLPVKSLFRFRCVCKSWCSSISDPRFVQNHLTLVKSHDGLEHWRVIFQYPWRVLKSCSLSNIFHELKGCSVDLDYPMRKARLNVEIVGSCNGLVCLCFRHQENLLIMWNPSIKEWKVIASCATGSPPKSAYGFGYSQSFDDYKLVQLAIGKTGKPRTNVYSLRADSWKSIEEFPSEIASEPSSGKVVGGALNWGVDVRPNNSWMIVSYDLAEERFETLSQPDCISQETKQTLKVMGGCLCILCVRFRVCVDIWMMKEYGVKESWTKLVSVKYPWNLTPSQLSKSLCFMKCNGILMFLGNYLAIFDMDGKTYKYPVIYGVMDCEEADIYIESLVSPNAHNATGSETLTVNEQEIEVSSRMASE</sequence>
<name>A0AAV5LEJ9_9ROSI</name>
<dbReference type="Pfam" id="PF07734">
    <property type="entry name" value="FBA_1"/>
    <property type="match status" value="1"/>
</dbReference>
<dbReference type="InterPro" id="IPR006527">
    <property type="entry name" value="F-box-assoc_dom_typ1"/>
</dbReference>
<dbReference type="Proteomes" id="UP001054252">
    <property type="component" value="Unassembled WGS sequence"/>
</dbReference>
<proteinExistence type="predicted"/>
<comment type="caution">
    <text evidence="2">The sequence shown here is derived from an EMBL/GenBank/DDBJ whole genome shotgun (WGS) entry which is preliminary data.</text>
</comment>
<dbReference type="EMBL" id="BPVZ01000110">
    <property type="protein sequence ID" value="GKV35349.1"/>
    <property type="molecule type" value="Genomic_DNA"/>
</dbReference>
<dbReference type="InterPro" id="IPR050796">
    <property type="entry name" value="SCF_F-box_component"/>
</dbReference>
<dbReference type="AlphaFoldDB" id="A0AAV5LEJ9"/>
<dbReference type="PANTHER" id="PTHR31672:SF13">
    <property type="entry name" value="F-BOX PROTEIN CPR30-LIKE"/>
    <property type="match status" value="1"/>
</dbReference>
<feature type="domain" description="F-box" evidence="1">
    <location>
        <begin position="24"/>
        <end position="65"/>
    </location>
</feature>
<protein>
    <recommendedName>
        <fullName evidence="1">F-box domain-containing protein</fullName>
    </recommendedName>
</protein>
<organism evidence="2 3">
    <name type="scientific">Rubroshorea leprosula</name>
    <dbReference type="NCBI Taxonomy" id="152421"/>
    <lineage>
        <taxon>Eukaryota</taxon>
        <taxon>Viridiplantae</taxon>
        <taxon>Streptophyta</taxon>
        <taxon>Embryophyta</taxon>
        <taxon>Tracheophyta</taxon>
        <taxon>Spermatophyta</taxon>
        <taxon>Magnoliopsida</taxon>
        <taxon>eudicotyledons</taxon>
        <taxon>Gunneridae</taxon>
        <taxon>Pentapetalae</taxon>
        <taxon>rosids</taxon>
        <taxon>malvids</taxon>
        <taxon>Malvales</taxon>
        <taxon>Dipterocarpaceae</taxon>
        <taxon>Rubroshorea</taxon>
    </lineage>
</organism>
<evidence type="ECO:0000313" key="2">
    <source>
        <dbReference type="EMBL" id="GKV35349.1"/>
    </source>
</evidence>
<dbReference type="InterPro" id="IPR017451">
    <property type="entry name" value="F-box-assoc_interact_dom"/>
</dbReference>
<accession>A0AAV5LEJ9</accession>